<feature type="domain" description="N-acetyltransferase" evidence="1">
    <location>
        <begin position="18"/>
        <end position="189"/>
    </location>
</feature>
<dbReference type="Pfam" id="PF13302">
    <property type="entry name" value="Acetyltransf_3"/>
    <property type="match status" value="1"/>
</dbReference>
<reference evidence="2" key="1">
    <citation type="submission" date="2019-08" db="EMBL/GenBank/DDBJ databases">
        <authorList>
            <person name="Kucharzyk K."/>
            <person name="Murdoch R.W."/>
            <person name="Higgins S."/>
            <person name="Loffler F."/>
        </authorList>
    </citation>
    <scope>NUCLEOTIDE SEQUENCE</scope>
</reference>
<dbReference type="Gene3D" id="3.40.630.30">
    <property type="match status" value="1"/>
</dbReference>
<comment type="caution">
    <text evidence="2">The sequence shown here is derived from an EMBL/GenBank/DDBJ whole genome shotgun (WGS) entry which is preliminary data.</text>
</comment>
<dbReference type="AlphaFoldDB" id="A0A644XX74"/>
<gene>
    <name evidence="2" type="ORF">SDC9_67125</name>
</gene>
<evidence type="ECO:0000259" key="1">
    <source>
        <dbReference type="PROSITE" id="PS51186"/>
    </source>
</evidence>
<accession>A0A644XX74</accession>
<sequence length="191" mass="22142">MQSAMGDFIINDIILFMDRLKLIKPNLEYKEKSWDFRNECLSESEEIHGDGGLDKSNNFEEWLENLKKESSKDTCGEKWVPATTWLVVRESDKKIVGVIQLRHELNDFLLNRGGHIGYEVRPSERRKGYATEMLRLVLMESKKIGLKKVLVSCTKSNIASAKTIIKNGGVLEDERIWTDGSIYQRYWIEIN</sequence>
<protein>
    <recommendedName>
        <fullName evidence="1">N-acetyltransferase domain-containing protein</fullName>
    </recommendedName>
</protein>
<dbReference type="PANTHER" id="PTHR39173">
    <property type="entry name" value="ACETYLTRANSFERASE"/>
    <property type="match status" value="1"/>
</dbReference>
<dbReference type="EMBL" id="VSSQ01003436">
    <property type="protein sequence ID" value="MPM20689.1"/>
    <property type="molecule type" value="Genomic_DNA"/>
</dbReference>
<dbReference type="PROSITE" id="PS51186">
    <property type="entry name" value="GNAT"/>
    <property type="match status" value="1"/>
</dbReference>
<dbReference type="PANTHER" id="PTHR39173:SF1">
    <property type="entry name" value="ACETYLTRANSFERASE"/>
    <property type="match status" value="1"/>
</dbReference>
<proteinExistence type="predicted"/>
<dbReference type="InterPro" id="IPR000182">
    <property type="entry name" value="GNAT_dom"/>
</dbReference>
<dbReference type="InterPro" id="IPR016181">
    <property type="entry name" value="Acyl_CoA_acyltransferase"/>
</dbReference>
<organism evidence="2">
    <name type="scientific">bioreactor metagenome</name>
    <dbReference type="NCBI Taxonomy" id="1076179"/>
    <lineage>
        <taxon>unclassified sequences</taxon>
        <taxon>metagenomes</taxon>
        <taxon>ecological metagenomes</taxon>
    </lineage>
</organism>
<dbReference type="GO" id="GO:0016747">
    <property type="term" value="F:acyltransferase activity, transferring groups other than amino-acyl groups"/>
    <property type="evidence" value="ECO:0007669"/>
    <property type="project" value="InterPro"/>
</dbReference>
<evidence type="ECO:0000313" key="2">
    <source>
        <dbReference type="EMBL" id="MPM20689.1"/>
    </source>
</evidence>
<dbReference type="SUPFAM" id="SSF55729">
    <property type="entry name" value="Acyl-CoA N-acyltransferases (Nat)"/>
    <property type="match status" value="1"/>
</dbReference>
<name>A0A644XX74_9ZZZZ</name>
<dbReference type="CDD" id="cd04301">
    <property type="entry name" value="NAT_SF"/>
    <property type="match status" value="1"/>
</dbReference>